<evidence type="ECO:0000313" key="3">
    <source>
        <dbReference type="Proteomes" id="UP000504636"/>
    </source>
</evidence>
<evidence type="ECO:0000313" key="4">
    <source>
        <dbReference type="RefSeq" id="XP_033579605.1"/>
    </source>
</evidence>
<proteinExistence type="predicted"/>
<name>A0A6A6YV36_9PEZI</name>
<dbReference type="EMBL" id="MU003697">
    <property type="protein sequence ID" value="KAF2812641.1"/>
    <property type="molecule type" value="Genomic_DNA"/>
</dbReference>
<sequence>MDFLDQEPSSLMTLSISTRRCYEVWNNHLYASAPSNCGSAVHTMVVRGFLAGSMGSLGSFPQLQSWSLSFSISTPSAMAPDTASLLSRTQFDEEDVAALVIRHKNTLRTLHFEYSRMHYGTWRSLFETIRDSLQLEVLHLEYPIQGDERITFPFADIWCHHINVNDQDDDESRTMPEMLTELIEVLEVGFERDADPNTDTAYDSDDPGASSAAWERMRSGGNSDDGNLDSIFNEWEDGDE</sequence>
<dbReference type="OrthoDB" id="5279008at2759"/>
<evidence type="ECO:0000313" key="2">
    <source>
        <dbReference type="EMBL" id="KAF2812641.1"/>
    </source>
</evidence>
<dbReference type="Proteomes" id="UP000504636">
    <property type="component" value="Unplaced"/>
</dbReference>
<gene>
    <name evidence="2 4" type="ORF">BDZ99DRAFT_569286</name>
</gene>
<organism evidence="2">
    <name type="scientific">Mytilinidion resinicola</name>
    <dbReference type="NCBI Taxonomy" id="574789"/>
    <lineage>
        <taxon>Eukaryota</taxon>
        <taxon>Fungi</taxon>
        <taxon>Dikarya</taxon>
        <taxon>Ascomycota</taxon>
        <taxon>Pezizomycotina</taxon>
        <taxon>Dothideomycetes</taxon>
        <taxon>Pleosporomycetidae</taxon>
        <taxon>Mytilinidiales</taxon>
        <taxon>Mytilinidiaceae</taxon>
        <taxon>Mytilinidion</taxon>
    </lineage>
</organism>
<feature type="region of interest" description="Disordered" evidence="1">
    <location>
        <begin position="194"/>
        <end position="240"/>
    </location>
</feature>
<reference evidence="4" key="2">
    <citation type="submission" date="2020-04" db="EMBL/GenBank/DDBJ databases">
        <authorList>
            <consortium name="NCBI Genome Project"/>
        </authorList>
    </citation>
    <scope>NUCLEOTIDE SEQUENCE</scope>
    <source>
        <strain evidence="4">CBS 304.34</strain>
    </source>
</reference>
<dbReference type="AlphaFoldDB" id="A0A6A6YV36"/>
<reference evidence="2 4" key="1">
    <citation type="journal article" date="2020" name="Stud. Mycol.">
        <title>101 Dothideomycetes genomes: a test case for predicting lifestyles and emergence of pathogens.</title>
        <authorList>
            <person name="Haridas S."/>
            <person name="Albert R."/>
            <person name="Binder M."/>
            <person name="Bloem J."/>
            <person name="Labutti K."/>
            <person name="Salamov A."/>
            <person name="Andreopoulos B."/>
            <person name="Baker S."/>
            <person name="Barry K."/>
            <person name="Bills G."/>
            <person name="Bluhm B."/>
            <person name="Cannon C."/>
            <person name="Castanera R."/>
            <person name="Culley D."/>
            <person name="Daum C."/>
            <person name="Ezra D."/>
            <person name="Gonzalez J."/>
            <person name="Henrissat B."/>
            <person name="Kuo A."/>
            <person name="Liang C."/>
            <person name="Lipzen A."/>
            <person name="Lutzoni F."/>
            <person name="Magnuson J."/>
            <person name="Mondo S."/>
            <person name="Nolan M."/>
            <person name="Ohm R."/>
            <person name="Pangilinan J."/>
            <person name="Park H.-J."/>
            <person name="Ramirez L."/>
            <person name="Alfaro M."/>
            <person name="Sun H."/>
            <person name="Tritt A."/>
            <person name="Yoshinaga Y."/>
            <person name="Zwiers L.-H."/>
            <person name="Turgeon B."/>
            <person name="Goodwin S."/>
            <person name="Spatafora J."/>
            <person name="Crous P."/>
            <person name="Grigoriev I."/>
        </authorList>
    </citation>
    <scope>NUCLEOTIDE SEQUENCE</scope>
    <source>
        <strain evidence="2 4">CBS 304.34</strain>
    </source>
</reference>
<evidence type="ECO:0000256" key="1">
    <source>
        <dbReference type="SAM" id="MobiDB-lite"/>
    </source>
</evidence>
<keyword evidence="3" id="KW-1185">Reference proteome</keyword>
<dbReference type="RefSeq" id="XP_033579605.1">
    <property type="nucleotide sequence ID" value="XM_033727867.1"/>
</dbReference>
<protein>
    <submittedName>
        <fullName evidence="2 4">Uncharacterized protein</fullName>
    </submittedName>
</protein>
<accession>A0A6A6YV36</accession>
<reference evidence="4" key="3">
    <citation type="submission" date="2025-04" db="UniProtKB">
        <authorList>
            <consortium name="RefSeq"/>
        </authorList>
    </citation>
    <scope>IDENTIFICATION</scope>
    <source>
        <strain evidence="4">CBS 304.34</strain>
    </source>
</reference>
<dbReference type="GeneID" id="54468760"/>